<dbReference type="Gene3D" id="2.60.40.740">
    <property type="match status" value="12"/>
</dbReference>
<evidence type="ECO:0000259" key="1">
    <source>
        <dbReference type="Pfam" id="PF24346"/>
    </source>
</evidence>
<dbReference type="SMART" id="SM00710">
    <property type="entry name" value="PbH1"/>
    <property type="match status" value="6"/>
</dbReference>
<proteinExistence type="predicted"/>
<dbReference type="Gene3D" id="2.40.10.10">
    <property type="entry name" value="Trypsin-like serine proteases"/>
    <property type="match status" value="1"/>
</dbReference>
<dbReference type="Pfam" id="PF13585">
    <property type="entry name" value="CHU_C"/>
    <property type="match status" value="1"/>
</dbReference>
<feature type="domain" description="DUF7507" evidence="1">
    <location>
        <begin position="2312"/>
        <end position="2411"/>
    </location>
</feature>
<feature type="domain" description="DUF7507" evidence="1">
    <location>
        <begin position="1786"/>
        <end position="1890"/>
    </location>
</feature>
<dbReference type="EMBL" id="CP017774">
    <property type="protein sequence ID" value="AOZ98045.1"/>
    <property type="molecule type" value="Genomic_DNA"/>
</dbReference>
<dbReference type="InterPro" id="IPR025667">
    <property type="entry name" value="SprB_repeat"/>
</dbReference>
<dbReference type="Pfam" id="PF13573">
    <property type="entry name" value="SprB"/>
    <property type="match status" value="15"/>
</dbReference>
<dbReference type="InterPro" id="IPR055354">
    <property type="entry name" value="DUF7507"/>
</dbReference>
<dbReference type="InterPro" id="IPR047589">
    <property type="entry name" value="DUF11_rpt"/>
</dbReference>
<feature type="domain" description="DUF7507" evidence="1">
    <location>
        <begin position="1918"/>
        <end position="2022"/>
    </location>
</feature>
<feature type="domain" description="DUF7507" evidence="1">
    <location>
        <begin position="2050"/>
        <end position="2154"/>
    </location>
</feature>
<accession>A0A1D9P7H0</accession>
<dbReference type="Pfam" id="PF24346">
    <property type="entry name" value="DUF7507"/>
    <property type="match status" value="6"/>
</dbReference>
<dbReference type="STRING" id="1306519.BIW12_00545"/>
<dbReference type="InterPro" id="IPR006626">
    <property type="entry name" value="PbH1"/>
</dbReference>
<evidence type="ECO:0000313" key="3">
    <source>
        <dbReference type="Proteomes" id="UP000178198"/>
    </source>
</evidence>
<gene>
    <name evidence="2" type="ORF">BIW12_00545</name>
</gene>
<feature type="domain" description="DUF7507" evidence="1">
    <location>
        <begin position="2182"/>
        <end position="2287"/>
    </location>
</feature>
<feature type="domain" description="DUF7507" evidence="1">
    <location>
        <begin position="1656"/>
        <end position="1758"/>
    </location>
</feature>
<evidence type="ECO:0000313" key="2">
    <source>
        <dbReference type="EMBL" id="AOZ98045.1"/>
    </source>
</evidence>
<organism evidence="2 3">
    <name type="scientific">Flavobacterium commune</name>
    <dbReference type="NCBI Taxonomy" id="1306519"/>
    <lineage>
        <taxon>Bacteria</taxon>
        <taxon>Pseudomonadati</taxon>
        <taxon>Bacteroidota</taxon>
        <taxon>Flavobacteriia</taxon>
        <taxon>Flavobacteriales</taxon>
        <taxon>Flavobacteriaceae</taxon>
        <taxon>Flavobacterium</taxon>
    </lineage>
</organism>
<protein>
    <recommendedName>
        <fullName evidence="1">DUF7507 domain-containing protein</fullName>
    </recommendedName>
</protein>
<name>A0A1D9P7H0_9FLAO</name>
<keyword evidence="3" id="KW-1185">Reference proteome</keyword>
<dbReference type="RefSeq" id="WP_071183320.1">
    <property type="nucleotide sequence ID" value="NZ_CP017774.1"/>
</dbReference>
<reference evidence="2 3" key="1">
    <citation type="submission" date="2016-10" db="EMBL/GenBank/DDBJ databases">
        <title>Complete Genome Sequence of Flavobacterium sp. PK15.</title>
        <authorList>
            <person name="Ekwe A."/>
            <person name="Kim S.B."/>
        </authorList>
    </citation>
    <scope>NUCLEOTIDE SEQUENCE [LARGE SCALE GENOMIC DNA]</scope>
    <source>
        <strain evidence="2 3">PK15</strain>
    </source>
</reference>
<dbReference type="NCBIfam" id="TIGR01451">
    <property type="entry name" value="B_ant_repeat"/>
    <property type="match status" value="5"/>
</dbReference>
<sequence length="2533" mass="256511">METNLPSQKLKQTILFFFSLIIFSITNGFAQDTFDGKYCPGPGAVGDEYATGIVFSQQILASPSSTCQIGTIRAKVDTQNQVLRLGMNIGNSGAALFRLYLDTDNNPLTGLTLDSFGGSLTVAGAEYIIEINSNASTFNLYSGNGSTKTLLPISNGLAALNGSATGCAGGGGSFLEFNIPFGSIDFNICDINNPGLINITKLASVSGNSDNSSRCTDTPLTFGIPLTGSVTPDATVCSGINSTLLSVSGLANGSTIVKWQSSVSPFSIWTDITNTTTSYTATNITQTTKYRAVFSNTGLCSGSNIATSEATITVSPTPIAAINISTNVPCFGGNNGQATASATGGTANYSFSWNTTPVQNTATASGLTAGTYTVTVTDSKGCTDTESITITQPNAALAASISSQSNVDCYGNSTGSVTVAGANGTAPYTYAIDGTTFGSSGTFNNLAAGAYTVTVKDANGCTTTQAVTITQPNAALATSISSQSNVDCYGNSTGSVTVAGANGTAPYTYAIDGTTFGSSGTFNNLAAGAYTVTVKDANGCTTTQAVTITQPNAALTASISSQSNVDCYGNSTGSVTVAGANGTAPYTYAIDGTTFGSSGTFNNLAAGAYTVTVKDANGCTTTQAVTITQPNAALTASISSQSNVDCYGNSTGSVTVAGANGTAPYTYAIDGTTFGSSGTFNNLAAGAYTVTVKDANGCTTTQAVTITQPNAALAASISSQSNVDCYGNSTGSVTVAGANGTAPYTYAIDGTTFGSSGTFNNLAAGAYTVTVKDANGCTTTQAVTITQPNAALAASISSQSNVDCYGNSTGSVTVAGANGTAPYTYAIDGTTFGSSGTFNNLAAGAYTVTVKDANGCTTTQAVTITQPNAALAASISSQSNVDCYGNSTGSVTVAGANGTAPYTYAIDGTTFGSSGTFNNLAAGAYTVTAKDANGCTTTQAVTITQPNAALAASISSQSNVDCYGNSTGSVTVAGANGTAPYTYAIDGTTFGSSGTFNNLAAGAYTVTVKDANGCTTTQAVTITQPNAALTASISSQSNVDCYGNSTGNVTVAGANGTAPYTYAIDGTTFGSSGIFNNLAAGAYTVTVKDANECTTTQAVTITQPNAALTASISSQSNVDCYGNSTGSVTVAGANGTAPYTYAIDGTTFGSSGIFNNLAAGAYTVTVKDANGCTTTQAVTITQPNAALAASISSQSNVDCYGNSTGSVTVAGANGTAPYTYAIDDTTFGSSGIFNNLAAGAYTVTVKDANGCTTTQAVTITQPNAALAASISSQSNVDCYGNSTGSVTVAGANGTAPYTYAIDGTTFGSSGIFNNLAAGAYTVTVKDANGCTTTQAVTITQPNAALAASISSQSNVDCYGNSTGSVTVAGANGTAPYTYAIDGTTFGSSGIFNNLAAGAYTVTVKDANGCTTTQAVTITQPEVVVSISGIVSNVTCFGEANGSIAVINSPGSTVVITNANNEIVSNTNLAAGTYTLTATAPGGNQGQNCTATAQVTIGQPEIAVSVSGIATNATCFGEANGSIAVTNSPDSTVVITNANNEIVSNTNLVAGTYTLTATAPGGNQGQNCTATAQVTISQPDATLTATAIITNNNNCVGCSNGTINITPTGGTVPYSFTWSNGTLTEDISSLPKGQYNVEIKDANGCIANYTYFITESGIQILKDATYVDSNQDGKTNVGDVVAYNFVITNTGNVTLTNITVTDNNAVVNGGPIASLAPGATDTTTFSASHTITQNDINTGYVYNLALATANDPKGNDVTDTSSDPTPCTSCPVNPECTDCTITELNQSPSISITKDGTYVDTNQDGKTNVGDVVTYNFVITNTGNVTLTNITVTDNNAVVSGGPIASLAPGATDTTTFSASHTITQNDLNTGFVYNLALATAKDPKGNDVTDTSSDPTPCTSCPVNPECTDCTITELNQSPSISITKDGTYVDTNQDGKTNVGDVVSYKFVITNTGNVTLTNVTVTDNNATVTGGPIATLAPGATDATTFSASHTITQDDINKGVVYNLALATAKDPKGNDVTDTSSDPTPCTSCPVNPECTDCTITELNQSPSISITKDGTYVDTNQDGKTNVGDVVSYKFVITNTGNVTLTNVTVTDNNVTATGGPIATLAPGATDATTFSASHTITQDDINKGVVYNLALATAKDPKGNDVTDTSSDPTPCTSCPVNPECTDCTITELNQSPSIALVKTAVFNDTNNDGYAQVGEKINYSFTVTNTGNVTISNIIITDPLVGLALTGNPIASLAPAASNNSVTGVYTITQADINAGRVTNSALATGKDPKNNNVTDTSGTTVENDTPTVITLPQNPGLNVDKTAIVISRGSESEVYSFIDDVINYTITVTNTGNVTINNIIVKDPLTGLDTTNQAFSLAPGESMVFSQSYTITLNDMRADSVTNTATANGQGPNNTTISAEDTVVVEKAQVLGCGTIVVHNAFTPNGDSFNEVFKIDGIDDVICYPSNTVEIYNRWGVLVYEARGYNNEDVSFKGISEGRVTVDKSAGLPTGTYFYILNYTAVDLQGENIAKREQGYLYLSR</sequence>
<dbReference type="Proteomes" id="UP000178198">
    <property type="component" value="Chromosome"/>
</dbReference>
<dbReference type="OrthoDB" id="599464at2"/>
<dbReference type="InterPro" id="IPR043504">
    <property type="entry name" value="Peptidase_S1_PA_chymotrypsin"/>
</dbReference>
<dbReference type="KEGG" id="fcm:BIW12_00545"/>